<dbReference type="GO" id="GO:0097730">
    <property type="term" value="C:non-motile cilium"/>
    <property type="evidence" value="ECO:0007669"/>
    <property type="project" value="TreeGrafter"/>
</dbReference>
<evidence type="ECO:0000256" key="1">
    <source>
        <dbReference type="ARBA" id="ARBA00004138"/>
    </source>
</evidence>
<dbReference type="InterPro" id="IPR028172">
    <property type="entry name" value="FT20"/>
</dbReference>
<sequence length="130" mass="15325">MADLLARYGVYIDDLSKIRVLEPEAANQTNKLKEECQNFVTKITEFEKNSDEFIRILDNLSKEVEKEKMKTIGARNLLRSVAKQREAQKQQMEALILEKSMELERLRVQYDSYKKIEMEQLETIEHLSVN</sequence>
<evidence type="ECO:0000256" key="2">
    <source>
        <dbReference type="ARBA" id="ARBA00023054"/>
    </source>
</evidence>
<dbReference type="STRING" id="456900.A0A195CQA4"/>
<evidence type="ECO:0000313" key="6">
    <source>
        <dbReference type="Proteomes" id="UP000078542"/>
    </source>
</evidence>
<dbReference type="GO" id="GO:0061512">
    <property type="term" value="P:protein localization to cilium"/>
    <property type="evidence" value="ECO:0007669"/>
    <property type="project" value="TreeGrafter"/>
</dbReference>
<keyword evidence="6" id="KW-1185">Reference proteome</keyword>
<feature type="coiled-coil region" evidence="4">
    <location>
        <begin position="43"/>
        <end position="109"/>
    </location>
</feature>
<dbReference type="PANTHER" id="PTHR31978:SF1">
    <property type="entry name" value="INTRAFLAGELLAR TRANSPORT PROTEIN 20 HOMOLOG"/>
    <property type="match status" value="1"/>
</dbReference>
<dbReference type="PANTHER" id="PTHR31978">
    <property type="entry name" value="INTRAFLAGELLAR TRANSPORT PROTEIN 20 HOMOLOG"/>
    <property type="match status" value="1"/>
</dbReference>
<dbReference type="GO" id="GO:0030990">
    <property type="term" value="C:intraciliary transport particle"/>
    <property type="evidence" value="ECO:0007669"/>
    <property type="project" value="TreeGrafter"/>
</dbReference>
<reference evidence="5 6" key="1">
    <citation type="submission" date="2016-03" db="EMBL/GenBank/DDBJ databases">
        <title>Cyphomyrmex costatus WGS genome.</title>
        <authorList>
            <person name="Nygaard S."/>
            <person name="Hu H."/>
            <person name="Boomsma J."/>
            <person name="Zhang G."/>
        </authorList>
    </citation>
    <scope>NUCLEOTIDE SEQUENCE [LARGE SCALE GENOMIC DNA]</scope>
    <source>
        <strain evidence="5">MS0001</strain>
        <tissue evidence="5">Whole body</tissue>
    </source>
</reference>
<dbReference type="OrthoDB" id="10254896at2759"/>
<dbReference type="Proteomes" id="UP000078542">
    <property type="component" value="Unassembled WGS sequence"/>
</dbReference>
<name>A0A195CQA4_9HYME</name>
<comment type="subcellular location">
    <subcellularLocation>
        <location evidence="1">Cell projection</location>
        <location evidence="1">Cilium</location>
    </subcellularLocation>
</comment>
<dbReference type="GO" id="GO:0060271">
    <property type="term" value="P:cilium assembly"/>
    <property type="evidence" value="ECO:0007669"/>
    <property type="project" value="TreeGrafter"/>
</dbReference>
<organism evidence="5 6">
    <name type="scientific">Cyphomyrmex costatus</name>
    <dbReference type="NCBI Taxonomy" id="456900"/>
    <lineage>
        <taxon>Eukaryota</taxon>
        <taxon>Metazoa</taxon>
        <taxon>Ecdysozoa</taxon>
        <taxon>Arthropoda</taxon>
        <taxon>Hexapoda</taxon>
        <taxon>Insecta</taxon>
        <taxon>Pterygota</taxon>
        <taxon>Neoptera</taxon>
        <taxon>Endopterygota</taxon>
        <taxon>Hymenoptera</taxon>
        <taxon>Apocrita</taxon>
        <taxon>Aculeata</taxon>
        <taxon>Formicoidea</taxon>
        <taxon>Formicidae</taxon>
        <taxon>Myrmicinae</taxon>
        <taxon>Cyphomyrmex</taxon>
    </lineage>
</organism>
<dbReference type="GO" id="GO:0005737">
    <property type="term" value="C:cytoplasm"/>
    <property type="evidence" value="ECO:0007669"/>
    <property type="project" value="TreeGrafter"/>
</dbReference>
<dbReference type="GO" id="GO:0005813">
    <property type="term" value="C:centrosome"/>
    <property type="evidence" value="ECO:0007669"/>
    <property type="project" value="TreeGrafter"/>
</dbReference>
<evidence type="ECO:0000313" key="5">
    <source>
        <dbReference type="EMBL" id="KYN02657.1"/>
    </source>
</evidence>
<keyword evidence="5" id="KW-0969">Cilium</keyword>
<dbReference type="GO" id="GO:0036064">
    <property type="term" value="C:ciliary basal body"/>
    <property type="evidence" value="ECO:0007669"/>
    <property type="project" value="TreeGrafter"/>
</dbReference>
<keyword evidence="2 4" id="KW-0175">Coiled coil</keyword>
<protein>
    <submittedName>
        <fullName evidence="5">Intraflagellar transport protein 20 like protein</fullName>
    </submittedName>
</protein>
<accession>A0A195CQA4</accession>
<evidence type="ECO:0000256" key="3">
    <source>
        <dbReference type="ARBA" id="ARBA00023273"/>
    </source>
</evidence>
<keyword evidence="3" id="KW-0966">Cell projection</keyword>
<dbReference type="AlphaFoldDB" id="A0A195CQA4"/>
<dbReference type="Pfam" id="PF14931">
    <property type="entry name" value="IFT20"/>
    <property type="match status" value="1"/>
</dbReference>
<evidence type="ECO:0000256" key="4">
    <source>
        <dbReference type="SAM" id="Coils"/>
    </source>
</evidence>
<dbReference type="EMBL" id="KQ977444">
    <property type="protein sequence ID" value="KYN02657.1"/>
    <property type="molecule type" value="Genomic_DNA"/>
</dbReference>
<dbReference type="GO" id="GO:0097546">
    <property type="term" value="C:ciliary base"/>
    <property type="evidence" value="ECO:0007669"/>
    <property type="project" value="TreeGrafter"/>
</dbReference>
<gene>
    <name evidence="5" type="ORF">ALC62_06456</name>
</gene>
<proteinExistence type="predicted"/>
<dbReference type="KEGG" id="ccoa:108774019"/>
<keyword evidence="5" id="KW-0282">Flagellum</keyword>